<keyword evidence="3" id="KW-1185">Reference proteome</keyword>
<feature type="compositionally biased region" description="Basic and acidic residues" evidence="1">
    <location>
        <begin position="27"/>
        <end position="41"/>
    </location>
</feature>
<feature type="compositionally biased region" description="Acidic residues" evidence="1">
    <location>
        <begin position="194"/>
        <end position="220"/>
    </location>
</feature>
<proteinExistence type="predicted"/>
<dbReference type="InterPro" id="IPR025659">
    <property type="entry name" value="Tubby-like_C"/>
</dbReference>
<reference evidence="2 3" key="1">
    <citation type="submission" date="2016-08" db="EMBL/GenBank/DDBJ databases">
        <title>A Parts List for Fungal Cellulosomes Revealed by Comparative Genomics.</title>
        <authorList>
            <consortium name="DOE Joint Genome Institute"/>
            <person name="Haitjema C.H."/>
            <person name="Gilmore S.P."/>
            <person name="Henske J.K."/>
            <person name="Solomon K.V."/>
            <person name="De Groot R."/>
            <person name="Kuo A."/>
            <person name="Mondo S.J."/>
            <person name="Salamov A.A."/>
            <person name="Labutti K."/>
            <person name="Zhao Z."/>
            <person name="Chiniquy J."/>
            <person name="Barry K."/>
            <person name="Brewer H.M."/>
            <person name="Purvine S.O."/>
            <person name="Wright A.T."/>
            <person name="Boxma B."/>
            <person name="Van Alen T."/>
            <person name="Hackstein J.H."/>
            <person name="Baker S.E."/>
            <person name="Grigoriev I.V."/>
            <person name="O'Malley M.A."/>
        </authorList>
    </citation>
    <scope>NUCLEOTIDE SEQUENCE [LARGE SCALE GENOMIC DNA]</scope>
    <source>
        <strain evidence="2 3">G1</strain>
    </source>
</reference>
<feature type="compositionally biased region" description="Basic and acidic residues" evidence="1">
    <location>
        <begin position="383"/>
        <end position="396"/>
    </location>
</feature>
<feature type="compositionally biased region" description="Polar residues" evidence="1">
    <location>
        <begin position="83"/>
        <end position="92"/>
    </location>
</feature>
<feature type="compositionally biased region" description="Basic residues" evidence="1">
    <location>
        <begin position="226"/>
        <end position="242"/>
    </location>
</feature>
<dbReference type="OrthoDB" id="2154893at2759"/>
<dbReference type="EMBL" id="MCOG01000017">
    <property type="protein sequence ID" value="ORY78301.1"/>
    <property type="molecule type" value="Genomic_DNA"/>
</dbReference>
<organism evidence="2 3">
    <name type="scientific">Neocallimastix californiae</name>
    <dbReference type="NCBI Taxonomy" id="1754190"/>
    <lineage>
        <taxon>Eukaryota</taxon>
        <taxon>Fungi</taxon>
        <taxon>Fungi incertae sedis</taxon>
        <taxon>Chytridiomycota</taxon>
        <taxon>Chytridiomycota incertae sedis</taxon>
        <taxon>Neocallimastigomycetes</taxon>
        <taxon>Neocallimastigales</taxon>
        <taxon>Neocallimastigaceae</taxon>
        <taxon>Neocallimastix</taxon>
    </lineage>
</organism>
<feature type="compositionally biased region" description="Acidic residues" evidence="1">
    <location>
        <begin position="248"/>
        <end position="274"/>
    </location>
</feature>
<feature type="region of interest" description="Disordered" evidence="1">
    <location>
        <begin position="18"/>
        <end position="415"/>
    </location>
</feature>
<dbReference type="Proteomes" id="UP000193920">
    <property type="component" value="Unassembled WGS sequence"/>
</dbReference>
<name>A0A1Y2F342_9FUNG</name>
<protein>
    <submittedName>
        <fullName evidence="2">Uncharacterized protein</fullName>
    </submittedName>
</protein>
<gene>
    <name evidence="2" type="ORF">LY90DRAFT_698336</name>
</gene>
<comment type="caution">
    <text evidence="2">The sequence shown here is derived from an EMBL/GenBank/DDBJ whole genome shotgun (WGS) entry which is preliminary data.</text>
</comment>
<evidence type="ECO:0000313" key="2">
    <source>
        <dbReference type="EMBL" id="ORY78301.1"/>
    </source>
</evidence>
<feature type="region of interest" description="Disordered" evidence="1">
    <location>
        <begin position="470"/>
        <end position="489"/>
    </location>
</feature>
<feature type="compositionally biased region" description="Basic and acidic residues" evidence="1">
    <location>
        <begin position="101"/>
        <end position="112"/>
    </location>
</feature>
<dbReference type="Gene3D" id="1.10.10.1460">
    <property type="match status" value="1"/>
</dbReference>
<accession>A0A1Y2F342</accession>
<dbReference type="Gene3D" id="3.20.90.10">
    <property type="entry name" value="Tubby Protein, Chain A"/>
    <property type="match status" value="1"/>
</dbReference>
<evidence type="ECO:0000256" key="1">
    <source>
        <dbReference type="SAM" id="MobiDB-lite"/>
    </source>
</evidence>
<feature type="compositionally biased region" description="Basic residues" evidence="1">
    <location>
        <begin position="45"/>
        <end position="55"/>
    </location>
</feature>
<feature type="compositionally biased region" description="Low complexity" evidence="1">
    <location>
        <begin position="139"/>
        <end position="150"/>
    </location>
</feature>
<feature type="compositionally biased region" description="Low complexity" evidence="1">
    <location>
        <begin position="331"/>
        <end position="342"/>
    </location>
</feature>
<feature type="compositionally biased region" description="Basic residues" evidence="1">
    <location>
        <begin position="319"/>
        <end position="330"/>
    </location>
</feature>
<feature type="compositionally biased region" description="Low complexity" evidence="1">
    <location>
        <begin position="159"/>
        <end position="177"/>
    </location>
</feature>
<evidence type="ECO:0000313" key="3">
    <source>
        <dbReference type="Proteomes" id="UP000193920"/>
    </source>
</evidence>
<feature type="compositionally biased region" description="Basic and acidic residues" evidence="1">
    <location>
        <begin position="406"/>
        <end position="415"/>
    </location>
</feature>
<sequence length="706" mass="81152">MNSIDTLKTDIRQWEKTFIKKYGRKPTKSDIATDKAIDKNIKSSSQHHHSSHMNKHHSDQEDRYDDLKKKKSHDTNNKKALSRSKSVGQLPSSKHKHHTHDKNSSKKIDSNHNHNSKKPVSSGQPKVLVVRPPNKSFLSNNYKNNNQTSKSNKKKSYSDFDSSSDSNFDDSNSFSNSDPEEDEEDDIKEIKLTEDDDFNEEDIEENDDNDNDNDNDETETEEKYHKNGRYHHHSKNKKKIKSKSNSFSEEEEDEDEDSGSETEVQDMNTDDIEEEKIIMDNESEESSSNEDSDSNESNSEEDDNDEDEDEEDEEEENRRNKKGNSNKNKSKSVSNKKLSNNKNEGKLKPQKSKSKLGSKDGNKKNSKQNTSTNTLVDKSSLSPKEREKEAKKGESGKKRKNGSKSKTKEEEDKAAPPRMLDILDINADSIYNRTPVTGVLRLRIVRLNETLMDRLYPRFALYNTSNAPSGIQLSKKGHPNNRGNPLPTPLLLARRRKKCKKPNYIISKYTPQTVKKSKENYVGTLRYLKEHSLYTLLDSRKYNPRLPNKGLKTAALIRFTNLVNHNIFVATPGLFYDTTKPIPDILNDVDFENEDNLFFLNSNPGPQRPRINTGKFGSKKFDPNKASNKYRCVNFTETSGEFFFSNYHQRKYNPDLSINDTNQPRPILFTFEQMNSTDYQFDVMHPLTPLEGFSIALSIISEMLEN</sequence>
<dbReference type="STRING" id="1754190.A0A1Y2F342"/>
<feature type="compositionally biased region" description="Acidic residues" evidence="1">
    <location>
        <begin position="178"/>
        <end position="187"/>
    </location>
</feature>
<feature type="compositionally biased region" description="Acidic residues" evidence="1">
    <location>
        <begin position="281"/>
        <end position="315"/>
    </location>
</feature>
<feature type="compositionally biased region" description="Basic and acidic residues" evidence="1">
    <location>
        <begin position="56"/>
        <end position="77"/>
    </location>
</feature>
<dbReference type="AlphaFoldDB" id="A0A1Y2F342"/>